<evidence type="ECO:0000313" key="3">
    <source>
        <dbReference type="EMBL" id="KAK6745966.1"/>
    </source>
</evidence>
<keyword evidence="4" id="KW-1185">Reference proteome</keyword>
<feature type="compositionally biased region" description="Basic and acidic residues" evidence="1">
    <location>
        <begin position="75"/>
        <end position="86"/>
    </location>
</feature>
<dbReference type="EMBL" id="JAVFWL010000003">
    <property type="protein sequence ID" value="KAK6745966.1"/>
    <property type="molecule type" value="Genomic_DNA"/>
</dbReference>
<dbReference type="Pfam" id="PF23309">
    <property type="entry name" value="DUF7083"/>
    <property type="match status" value="1"/>
</dbReference>
<sequence>MFGTVARFWFSFGKKAEQRPINDSKERRPSSGRSRIQKKEDRTAADRGFRRKKTEQQPIEDSEERRPNSSRSRIQKKEDRTAADRGFRRKKTEQQPIEDSEERRPNSSRSRIQKKEDRTAADRGFRRKKTEQQPIEDPEIPRGAEGKASESQLENFLAAIFEQMRIQHEEMKTLLTALAPTQRTTVQEVSKDQYDQLSEDVQMFVSDEEVGHTFAYWYKRYGPVIRDSVLLDSKKCNSILMKLDEDAYRKYANDILQKQPHKIDFETTVANLEKLFASRKTLIR</sequence>
<name>A0ABR1D7A5_NECAM</name>
<protein>
    <recommendedName>
        <fullName evidence="2">DUF7083 domain-containing protein</fullName>
    </recommendedName>
</protein>
<accession>A0ABR1D7A5</accession>
<feature type="compositionally biased region" description="Basic and acidic residues" evidence="1">
    <location>
        <begin position="37"/>
        <end position="48"/>
    </location>
</feature>
<reference evidence="3 4" key="1">
    <citation type="submission" date="2023-08" db="EMBL/GenBank/DDBJ databases">
        <title>A Necator americanus chromosomal reference genome.</title>
        <authorList>
            <person name="Ilik V."/>
            <person name="Petrzelkova K.J."/>
            <person name="Pardy F."/>
            <person name="Fuh T."/>
            <person name="Niatou-Singa F.S."/>
            <person name="Gouil Q."/>
            <person name="Baker L."/>
            <person name="Ritchie M.E."/>
            <person name="Jex A.R."/>
            <person name="Gazzola D."/>
            <person name="Li H."/>
            <person name="Toshio Fujiwara R."/>
            <person name="Zhan B."/>
            <person name="Aroian R.V."/>
            <person name="Pafco B."/>
            <person name="Schwarz E.M."/>
        </authorList>
    </citation>
    <scope>NUCLEOTIDE SEQUENCE [LARGE SCALE GENOMIC DNA]</scope>
    <source>
        <strain evidence="3 4">Aroian</strain>
        <tissue evidence="3">Whole animal</tissue>
    </source>
</reference>
<feature type="compositionally biased region" description="Basic and acidic residues" evidence="1">
    <location>
        <begin position="139"/>
        <end position="148"/>
    </location>
</feature>
<feature type="domain" description="DUF7083" evidence="2">
    <location>
        <begin position="194"/>
        <end position="278"/>
    </location>
</feature>
<comment type="caution">
    <text evidence="3">The sequence shown here is derived from an EMBL/GenBank/DDBJ whole genome shotgun (WGS) entry which is preliminary data.</text>
</comment>
<dbReference type="Proteomes" id="UP001303046">
    <property type="component" value="Unassembled WGS sequence"/>
</dbReference>
<proteinExistence type="predicted"/>
<gene>
    <name evidence="3" type="primary">Necator_chrIII.g12978</name>
    <name evidence="3" type="ORF">RB195_012211</name>
</gene>
<feature type="compositionally biased region" description="Basic and acidic residues" evidence="1">
    <location>
        <begin position="14"/>
        <end position="29"/>
    </location>
</feature>
<evidence type="ECO:0000259" key="2">
    <source>
        <dbReference type="Pfam" id="PF23309"/>
    </source>
</evidence>
<evidence type="ECO:0000256" key="1">
    <source>
        <dbReference type="SAM" id="MobiDB-lite"/>
    </source>
</evidence>
<dbReference type="InterPro" id="IPR055510">
    <property type="entry name" value="DUF7083"/>
</dbReference>
<feature type="region of interest" description="Disordered" evidence="1">
    <location>
        <begin position="1"/>
        <end position="149"/>
    </location>
</feature>
<feature type="compositionally biased region" description="Basic and acidic residues" evidence="1">
    <location>
        <begin position="113"/>
        <end position="124"/>
    </location>
</feature>
<evidence type="ECO:0000313" key="4">
    <source>
        <dbReference type="Proteomes" id="UP001303046"/>
    </source>
</evidence>
<organism evidence="3 4">
    <name type="scientific">Necator americanus</name>
    <name type="common">Human hookworm</name>
    <dbReference type="NCBI Taxonomy" id="51031"/>
    <lineage>
        <taxon>Eukaryota</taxon>
        <taxon>Metazoa</taxon>
        <taxon>Ecdysozoa</taxon>
        <taxon>Nematoda</taxon>
        <taxon>Chromadorea</taxon>
        <taxon>Rhabditida</taxon>
        <taxon>Rhabditina</taxon>
        <taxon>Rhabditomorpha</taxon>
        <taxon>Strongyloidea</taxon>
        <taxon>Ancylostomatidae</taxon>
        <taxon>Bunostominae</taxon>
        <taxon>Necator</taxon>
    </lineage>
</organism>